<keyword evidence="3" id="KW-1185">Reference proteome</keyword>
<dbReference type="RefSeq" id="WP_339968210.1">
    <property type="nucleotide sequence ID" value="NZ_JAWMWG010000001.1"/>
</dbReference>
<proteinExistence type="predicted"/>
<protein>
    <submittedName>
        <fullName evidence="2">Uncharacterized protein</fullName>
    </submittedName>
</protein>
<dbReference type="Proteomes" id="UP001377804">
    <property type="component" value="Unassembled WGS sequence"/>
</dbReference>
<evidence type="ECO:0000256" key="1">
    <source>
        <dbReference type="SAM" id="Phobius"/>
    </source>
</evidence>
<keyword evidence="1" id="KW-0812">Transmembrane</keyword>
<feature type="transmembrane region" description="Helical" evidence="1">
    <location>
        <begin position="51"/>
        <end position="68"/>
    </location>
</feature>
<reference evidence="2 3" key="1">
    <citation type="submission" date="2023-10" db="EMBL/GenBank/DDBJ databases">
        <title>Holzapfeliella saturejae sp. nov. isolated from Satureja montana flowers.</title>
        <authorList>
            <person name="Alcantara C."/>
            <person name="Zuniga M."/>
            <person name="Landete J.M."/>
            <person name="Monedero V."/>
        </authorList>
    </citation>
    <scope>NUCLEOTIDE SEQUENCE [LARGE SCALE GENOMIC DNA]</scope>
    <source>
        <strain evidence="2 3">He02</strain>
    </source>
</reference>
<comment type="caution">
    <text evidence="2">The sequence shown here is derived from an EMBL/GenBank/DDBJ whole genome shotgun (WGS) entry which is preliminary data.</text>
</comment>
<sequence length="72" mass="8338">MFFIFALLVILQFLTGRIDHRLLQHIIPIGLVIVVGYRLITVNHLFTLKTILLTIFVVISLYLTSFVAKKLR</sequence>
<organism evidence="2 3">
    <name type="scientific">Holzapfeliella saturejae</name>
    <dbReference type="NCBI Taxonomy" id="3082953"/>
    <lineage>
        <taxon>Bacteria</taxon>
        <taxon>Bacillati</taxon>
        <taxon>Bacillota</taxon>
        <taxon>Bacilli</taxon>
        <taxon>Lactobacillales</taxon>
        <taxon>Lactobacillaceae</taxon>
        <taxon>Holzapfeliella</taxon>
    </lineage>
</organism>
<gene>
    <name evidence="2" type="ORF">R4Y45_00535</name>
</gene>
<feature type="transmembrane region" description="Helical" evidence="1">
    <location>
        <begin position="26"/>
        <end position="46"/>
    </location>
</feature>
<evidence type="ECO:0000313" key="3">
    <source>
        <dbReference type="Proteomes" id="UP001377804"/>
    </source>
</evidence>
<dbReference type="EMBL" id="JAWMWG010000001">
    <property type="protein sequence ID" value="MEJ6347748.1"/>
    <property type="molecule type" value="Genomic_DNA"/>
</dbReference>
<keyword evidence="1" id="KW-1133">Transmembrane helix</keyword>
<evidence type="ECO:0000313" key="2">
    <source>
        <dbReference type="EMBL" id="MEJ6347748.1"/>
    </source>
</evidence>
<name>A0ABU8SFQ9_9LACO</name>
<keyword evidence="1" id="KW-0472">Membrane</keyword>
<accession>A0ABU8SFQ9</accession>